<keyword evidence="2" id="KW-0813">Transport</keyword>
<comment type="subcellular location">
    <subcellularLocation>
        <location evidence="1">Membrane</location>
        <topology evidence="1">Single-pass type I membrane protein</topology>
    </subcellularLocation>
</comment>
<evidence type="ECO:0000256" key="2">
    <source>
        <dbReference type="ARBA" id="ARBA00022448"/>
    </source>
</evidence>
<dbReference type="CDD" id="cd01463">
    <property type="entry name" value="vWA_VGCC_like"/>
    <property type="match status" value="1"/>
</dbReference>
<dbReference type="SMART" id="SM00327">
    <property type="entry name" value="VWA"/>
    <property type="match status" value="1"/>
</dbReference>
<dbReference type="PANTHER" id="PTHR10166">
    <property type="entry name" value="VOLTAGE-DEPENDENT CALCIUM CHANNEL SUBUNIT ALPHA-2/DELTA-RELATED"/>
    <property type="match status" value="1"/>
</dbReference>
<dbReference type="InterPro" id="IPR002035">
    <property type="entry name" value="VWF_A"/>
</dbReference>
<keyword evidence="5" id="KW-0812">Transmembrane</keyword>
<dbReference type="EMBL" id="AP028910">
    <property type="protein sequence ID" value="BES91284.1"/>
    <property type="molecule type" value="Genomic_DNA"/>
</dbReference>
<dbReference type="PROSITE" id="PS50234">
    <property type="entry name" value="VWFA"/>
    <property type="match status" value="1"/>
</dbReference>
<evidence type="ECO:0000256" key="7">
    <source>
        <dbReference type="ARBA" id="ARBA00022729"/>
    </source>
</evidence>
<evidence type="ECO:0000256" key="12">
    <source>
        <dbReference type="ARBA" id="ARBA00023136"/>
    </source>
</evidence>
<evidence type="ECO:0000256" key="13">
    <source>
        <dbReference type="ARBA" id="ARBA00023157"/>
    </source>
</evidence>
<keyword evidence="7 17" id="KW-0732">Signal</keyword>
<evidence type="ECO:0000256" key="3">
    <source>
        <dbReference type="ARBA" id="ARBA00022568"/>
    </source>
</evidence>
<dbReference type="InterPro" id="IPR013608">
    <property type="entry name" value="VWA_N"/>
</dbReference>
<evidence type="ECO:0000256" key="14">
    <source>
        <dbReference type="ARBA" id="ARBA00023180"/>
    </source>
</evidence>
<dbReference type="Proteomes" id="UP001307889">
    <property type="component" value="Chromosome 2"/>
</dbReference>
<organism evidence="19 20">
    <name type="scientific">Nesidiocoris tenuis</name>
    <dbReference type="NCBI Taxonomy" id="355587"/>
    <lineage>
        <taxon>Eukaryota</taxon>
        <taxon>Metazoa</taxon>
        <taxon>Ecdysozoa</taxon>
        <taxon>Arthropoda</taxon>
        <taxon>Hexapoda</taxon>
        <taxon>Insecta</taxon>
        <taxon>Pterygota</taxon>
        <taxon>Neoptera</taxon>
        <taxon>Paraneoptera</taxon>
        <taxon>Hemiptera</taxon>
        <taxon>Heteroptera</taxon>
        <taxon>Panheteroptera</taxon>
        <taxon>Cimicomorpha</taxon>
        <taxon>Miridae</taxon>
        <taxon>Dicyphina</taxon>
        <taxon>Nesidiocoris</taxon>
    </lineage>
</organism>
<feature type="domain" description="VWFA" evidence="18">
    <location>
        <begin position="240"/>
        <end position="421"/>
    </location>
</feature>
<evidence type="ECO:0000256" key="6">
    <source>
        <dbReference type="ARBA" id="ARBA00022723"/>
    </source>
</evidence>
<dbReference type="SUPFAM" id="SSF53300">
    <property type="entry name" value="vWA-like"/>
    <property type="match status" value="1"/>
</dbReference>
<reference evidence="19 20" key="1">
    <citation type="submission" date="2023-09" db="EMBL/GenBank/DDBJ databases">
        <title>Nesidiocoris tenuis whole genome shotgun sequence.</title>
        <authorList>
            <person name="Shibata T."/>
            <person name="Shimoda M."/>
            <person name="Kobayashi T."/>
            <person name="Uehara T."/>
        </authorList>
    </citation>
    <scope>NUCLEOTIDE SEQUENCE [LARGE SCALE GENOMIC DNA]</scope>
    <source>
        <strain evidence="19 20">Japan</strain>
    </source>
</reference>
<accession>A0ABN7AGB3</accession>
<protein>
    <submittedName>
        <fullName evidence="19">Voltage-dependent calcium channel</fullName>
    </submittedName>
</protein>
<evidence type="ECO:0000256" key="16">
    <source>
        <dbReference type="SAM" id="MobiDB-lite"/>
    </source>
</evidence>
<evidence type="ECO:0000259" key="18">
    <source>
        <dbReference type="PROSITE" id="PS50234"/>
    </source>
</evidence>
<evidence type="ECO:0000256" key="1">
    <source>
        <dbReference type="ARBA" id="ARBA00004479"/>
    </source>
</evidence>
<evidence type="ECO:0000256" key="10">
    <source>
        <dbReference type="ARBA" id="ARBA00022989"/>
    </source>
</evidence>
<keyword evidence="11" id="KW-0406">Ion transport</keyword>
<keyword evidence="12" id="KW-0472">Membrane</keyword>
<dbReference type="InterPro" id="IPR051173">
    <property type="entry name" value="Ca_channel_alpha-2/delta"/>
</dbReference>
<evidence type="ECO:0000313" key="20">
    <source>
        <dbReference type="Proteomes" id="UP001307889"/>
    </source>
</evidence>
<keyword evidence="6" id="KW-0479">Metal-binding</keyword>
<keyword evidence="13" id="KW-1015">Disulfide bond</keyword>
<evidence type="ECO:0000256" key="8">
    <source>
        <dbReference type="ARBA" id="ARBA00022837"/>
    </source>
</evidence>
<feature type="chain" id="PRO_5046137326" evidence="17">
    <location>
        <begin position="20"/>
        <end position="1218"/>
    </location>
</feature>
<evidence type="ECO:0000256" key="15">
    <source>
        <dbReference type="ARBA" id="ARBA00023303"/>
    </source>
</evidence>
<dbReference type="InterPro" id="IPR036465">
    <property type="entry name" value="vWFA_dom_sf"/>
</dbReference>
<name>A0ABN7AGB3_9HEMI</name>
<evidence type="ECO:0000256" key="9">
    <source>
        <dbReference type="ARBA" id="ARBA00022882"/>
    </source>
</evidence>
<dbReference type="InterPro" id="IPR013680">
    <property type="entry name" value="VDCC_a2/dsu"/>
</dbReference>
<keyword evidence="4" id="KW-0107">Calcium channel</keyword>
<dbReference type="Pfam" id="PF08399">
    <property type="entry name" value="VWA_N"/>
    <property type="match status" value="1"/>
</dbReference>
<dbReference type="Gene3D" id="3.30.450.20">
    <property type="entry name" value="PAS domain"/>
    <property type="match status" value="1"/>
</dbReference>
<keyword evidence="10" id="KW-1133">Transmembrane helix</keyword>
<evidence type="ECO:0000256" key="4">
    <source>
        <dbReference type="ARBA" id="ARBA00022673"/>
    </source>
</evidence>
<keyword evidence="8" id="KW-0106">Calcium</keyword>
<keyword evidence="3" id="KW-0109">Calcium transport</keyword>
<keyword evidence="14" id="KW-0325">Glycoprotein</keyword>
<keyword evidence="20" id="KW-1185">Reference proteome</keyword>
<proteinExistence type="predicted"/>
<feature type="signal peptide" evidence="17">
    <location>
        <begin position="1"/>
        <end position="19"/>
    </location>
</feature>
<gene>
    <name evidence="19" type="ORF">NTJ_04091</name>
</gene>
<evidence type="ECO:0000313" key="19">
    <source>
        <dbReference type="EMBL" id="BES91284.1"/>
    </source>
</evidence>
<dbReference type="Pfam" id="PF08473">
    <property type="entry name" value="VGCC_alpha2"/>
    <property type="match status" value="1"/>
</dbReference>
<sequence length="1218" mass="139785">MISVFVILTILLNFPDSQSIVPSTVVQQWGTKLGVELWHFGDVVTRRQQMSDSYKDAKVEPREGLKLVQEIAKEIKNMMELKISAVRRIMDTAENRAMEASQTSDEKLDDYKYYNAKTLETVMKGQKPNDSDTLIVTKNANLFNIPVNTSVSAVHVPTNVYDRAPEVIAGIKWSSHLDDIFKSNYKLDPSLSWQYFGSSTGFMRQFPAMKWEQIPADAPVDLYDCRTRSWYIEAATSPKDILILVDNSGSMMGQRKEIARHVVNNILDTLGNNDFVNVFSFVKDTTEVVECFKDNLVQANLANIRELKLGMERLDMASNIANFSVALVKVFELLQVYREEKLGAQCNQAIMLVTDGVPYNFKEIFEEYNWKNNMPVRVFTYLIGREVADVREVKWMACANRGYYVHLSTMAEVREQVLQYVPVMARPMVLGKTVHPVIWTPVYADVTDPKMTDWLWETKERAKQKERSMNLRKPKRPILDEEEEQRLALREQLRQNQNDNLYPYKMMTSVSMPVYDRRENATKVANLLGVAGIDVPNTDIQKLMVQHLLGVNAYAFIVTNNGYILIHPDLRPVFQGILKPSYNNIDVVDVEILDDDQLPREYSPELLAFREKLISQLNGSETLSVKYHMESMRRVSRGQRRYYYNVIGGTPFELVVALPDLYGLNRVEAQLEIKRAHLKYGKKVTEYFPGKNWKIHPEWYYCKYLYGDAQDFKTPEEELLHFLGKAAEAGWKWPLHRHSSPPEHQMNTSKNEANYKSYFCDRNLILSLAFDAMVTEWFPGNITGASNDEKGKEMQQRFGLTLVFMATRSGLTRWQDIHVHPDEKEKITQPPPSASTAEESEYLHFSEVHSHAIDEVWYRRAVEQYLVDPDSFVYAVPFEAGDDNDSLVTATNAIFHIEGGRSAPAAVVGFQFHHSALHARFINITSECTGCDKTCASPDLDCYILDNNGYILVSEDRKDTGRFFGEVKDNVMASMVKEGIYKRIEIFDYQAVCFRGEKNEASKSNKMLTPFKLLTLVADWVLGSVLWLIIQINVPVAAMSFITGDGTDPAANLNYPENYEDSSEPPSPEVHVNRERPVLKMMINRTRPQPCDMEVGLYVLDLEVDDKRQHRYSTDPCARPFIVHNVPHSNLIIVVVNKLCKITDERISVMPTEIMYNVTMPCHKVMFNKLSRRRPKECINAHPKETEIELCGLGARHYLSFLLSGACYILHTYARFIY</sequence>
<evidence type="ECO:0000256" key="11">
    <source>
        <dbReference type="ARBA" id="ARBA00023065"/>
    </source>
</evidence>
<evidence type="ECO:0000256" key="17">
    <source>
        <dbReference type="SAM" id="SignalP"/>
    </source>
</evidence>
<evidence type="ECO:0000256" key="5">
    <source>
        <dbReference type="ARBA" id="ARBA00022692"/>
    </source>
</evidence>
<keyword evidence="9" id="KW-0851">Voltage-gated channel</keyword>
<dbReference type="PANTHER" id="PTHR10166:SF63">
    <property type="entry name" value="STRAIGHTJACKET, ISOFORM C"/>
    <property type="match status" value="1"/>
</dbReference>
<keyword evidence="15" id="KW-0407">Ion channel</keyword>
<feature type="region of interest" description="Disordered" evidence="16">
    <location>
        <begin position="1052"/>
        <end position="1071"/>
    </location>
</feature>
<dbReference type="Gene3D" id="3.40.50.410">
    <property type="entry name" value="von Willebrand factor, type A domain"/>
    <property type="match status" value="1"/>
</dbReference>
<dbReference type="Pfam" id="PF13519">
    <property type="entry name" value="VWA_2"/>
    <property type="match status" value="1"/>
</dbReference>